<feature type="compositionally biased region" description="Polar residues" evidence="6">
    <location>
        <begin position="413"/>
        <end position="422"/>
    </location>
</feature>
<evidence type="ECO:0000256" key="5">
    <source>
        <dbReference type="PROSITE-ProRule" id="PRU00236"/>
    </source>
</evidence>
<evidence type="ECO:0000256" key="6">
    <source>
        <dbReference type="SAM" id="MobiDB-lite"/>
    </source>
</evidence>
<dbReference type="EMBL" id="CP015054">
    <property type="protein sequence ID" value="QGN13813.1"/>
    <property type="molecule type" value="Genomic_DNA"/>
</dbReference>
<dbReference type="PANTHER" id="PTHR11085:SF8">
    <property type="entry name" value="NAD-DEPENDENT HISTONE DEACETYLASE HST3"/>
    <property type="match status" value="1"/>
</dbReference>
<dbReference type="InterPro" id="IPR026590">
    <property type="entry name" value="Ssirtuin_cat_dom"/>
</dbReference>
<dbReference type="Pfam" id="PF02146">
    <property type="entry name" value="SIR2"/>
    <property type="match status" value="1"/>
</dbReference>
<dbReference type="Gene3D" id="3.30.1600.10">
    <property type="entry name" value="SIR2/SIRT2 'Small Domain"/>
    <property type="match status" value="1"/>
</dbReference>
<dbReference type="InterPro" id="IPR026591">
    <property type="entry name" value="Sirtuin_cat_small_dom_sf"/>
</dbReference>
<evidence type="ECO:0000313" key="9">
    <source>
        <dbReference type="Proteomes" id="UP000422736"/>
    </source>
</evidence>
<dbReference type="Gene3D" id="3.40.50.1220">
    <property type="entry name" value="TPP-binding domain"/>
    <property type="match status" value="1"/>
</dbReference>
<evidence type="ECO:0000313" key="8">
    <source>
        <dbReference type="EMBL" id="QGN13813.1"/>
    </source>
</evidence>
<feature type="binding site" evidence="5">
    <location>
        <position position="267"/>
    </location>
    <ligand>
        <name>Zn(2+)</name>
        <dbReference type="ChEBI" id="CHEBI:29105"/>
    </ligand>
</feature>
<feature type="active site" description="Proton acceptor" evidence="5">
    <location>
        <position position="217"/>
    </location>
</feature>
<dbReference type="InterPro" id="IPR003000">
    <property type="entry name" value="Sirtuin"/>
</dbReference>
<keyword evidence="5" id="KW-0862">Zinc</keyword>
<name>A0ABX6ERU3_KLUMA</name>
<feature type="region of interest" description="Disordered" evidence="6">
    <location>
        <begin position="397"/>
        <end position="469"/>
    </location>
</feature>
<keyword evidence="4" id="KW-0520">NAD</keyword>
<feature type="domain" description="Deacetylase sirtuin-type" evidence="7">
    <location>
        <begin position="66"/>
        <end position="392"/>
    </location>
</feature>
<keyword evidence="2" id="KW-0678">Repressor</keyword>
<keyword evidence="5" id="KW-0479">Metal-binding</keyword>
<protein>
    <submittedName>
        <fullName evidence="8">NAD-dependent histone deacetylase HST4</fullName>
    </submittedName>
</protein>
<accession>A0ABX6ERU3</accession>
<reference evidence="8 9" key="1">
    <citation type="submission" date="2016-03" db="EMBL/GenBank/DDBJ databases">
        <title>How can Kluyveromyces marxianus grow so fast - potential evolutionary course in Saccharomyces Complex revealed by comparative genomics.</title>
        <authorList>
            <person name="Mo W."/>
            <person name="Lu W."/>
            <person name="Yang X."/>
            <person name="Qi J."/>
            <person name="Lv H."/>
        </authorList>
    </citation>
    <scope>NUCLEOTIDE SEQUENCE [LARGE SCALE GENOMIC DNA]</scope>
    <source>
        <strain evidence="8 9">FIM1</strain>
    </source>
</reference>
<dbReference type="PANTHER" id="PTHR11085">
    <property type="entry name" value="NAD-DEPENDENT PROTEIN DEACYLASE SIRTUIN-5, MITOCHONDRIAL-RELATED"/>
    <property type="match status" value="1"/>
</dbReference>
<dbReference type="InterPro" id="IPR029035">
    <property type="entry name" value="DHS-like_NAD/FAD-binding_dom"/>
</dbReference>
<gene>
    <name evidence="8" type="primary">HST4</name>
    <name evidence="8" type="ORF">FIM1_459</name>
</gene>
<feature type="region of interest" description="Disordered" evidence="6">
    <location>
        <begin position="1"/>
        <end position="40"/>
    </location>
</feature>
<dbReference type="PROSITE" id="PS50305">
    <property type="entry name" value="SIRTUIN"/>
    <property type="match status" value="1"/>
</dbReference>
<evidence type="ECO:0000256" key="4">
    <source>
        <dbReference type="ARBA" id="ARBA00023027"/>
    </source>
</evidence>
<keyword evidence="3" id="KW-0808">Transferase</keyword>
<feature type="binding site" evidence="5">
    <location>
        <position position="225"/>
    </location>
    <ligand>
        <name>Zn(2+)</name>
        <dbReference type="ChEBI" id="CHEBI:29105"/>
    </ligand>
</feature>
<evidence type="ECO:0000256" key="1">
    <source>
        <dbReference type="ARBA" id="ARBA00006924"/>
    </source>
</evidence>
<evidence type="ECO:0000259" key="7">
    <source>
        <dbReference type="PROSITE" id="PS50305"/>
    </source>
</evidence>
<dbReference type="InterPro" id="IPR050134">
    <property type="entry name" value="NAD-dep_sirtuin_deacylases"/>
</dbReference>
<evidence type="ECO:0000256" key="2">
    <source>
        <dbReference type="ARBA" id="ARBA00022491"/>
    </source>
</evidence>
<feature type="binding site" evidence="5">
    <location>
        <position position="228"/>
    </location>
    <ligand>
        <name>Zn(2+)</name>
        <dbReference type="ChEBI" id="CHEBI:29105"/>
    </ligand>
</feature>
<dbReference type="Proteomes" id="UP000422736">
    <property type="component" value="Chromosome 1"/>
</dbReference>
<comment type="similarity">
    <text evidence="1">Belongs to the sirtuin family. Class I subfamily.</text>
</comment>
<dbReference type="SUPFAM" id="SSF52467">
    <property type="entry name" value="DHS-like NAD/FAD-binding domain"/>
    <property type="match status" value="1"/>
</dbReference>
<dbReference type="CDD" id="cd01407">
    <property type="entry name" value="SIR2-fam"/>
    <property type="match status" value="1"/>
</dbReference>
<proteinExistence type="inferred from homology"/>
<feature type="compositionally biased region" description="Basic and acidic residues" evidence="6">
    <location>
        <begin position="397"/>
        <end position="406"/>
    </location>
</feature>
<feature type="binding site" evidence="5">
    <location>
        <position position="250"/>
    </location>
    <ligand>
        <name>Zn(2+)</name>
        <dbReference type="ChEBI" id="CHEBI:29105"/>
    </ligand>
</feature>
<organism evidence="8 9">
    <name type="scientific">Kluyveromyces marxianus</name>
    <name type="common">Yeast</name>
    <name type="synonym">Candida kefyr</name>
    <dbReference type="NCBI Taxonomy" id="4911"/>
    <lineage>
        <taxon>Eukaryota</taxon>
        <taxon>Fungi</taxon>
        <taxon>Dikarya</taxon>
        <taxon>Ascomycota</taxon>
        <taxon>Saccharomycotina</taxon>
        <taxon>Saccharomycetes</taxon>
        <taxon>Saccharomycetales</taxon>
        <taxon>Saccharomycetaceae</taxon>
        <taxon>Kluyveromyces</taxon>
    </lineage>
</organism>
<sequence>MSTMVLSPNKDIRAHRDNEMEDCSSQESECSNENGNSSQCTKRVTLGSMIQTERVRHLSISDYQETGENSELVSQINRVIHRSRKCVVLTGAGISCNAGIPDFRSFEGLYRMVKEQYPEVNIRSGQDMFDISLFREEEKISVFASFMESLYSHTIQAKPTKTHEFIAHLKNRGKLLRCYTQNIDGLEEMLGLQMSNSRDVEQSFSSQWKNLDVVQLHGDLTTLSCTQCFKVFSWSRYWKRCLKNGELPVCPKCLEKNNRRSSEGKRCLGHSGMLRPNIVLYGENHPNADFITQGLNLDINRGKADLFLIMGTSLKVDGVKRLVKTISKQVHDRGGLVILVNKTTIGDGSWHGIIDYQIEADCDQWVTELKKHMSDFFLTQQQLDKIRQLKREASELRKRQREEKLLQKQKQQSNSPSDLTTPPNSPKKRKTTSLPNGKLIPSLKKTESMHVVPTPEEMFTLTPKSTSSL</sequence>
<keyword evidence="9" id="KW-1185">Reference proteome</keyword>
<evidence type="ECO:0000256" key="3">
    <source>
        <dbReference type="ARBA" id="ARBA00022679"/>
    </source>
</evidence>
<feature type="compositionally biased region" description="Low complexity" evidence="6">
    <location>
        <begin position="25"/>
        <end position="40"/>
    </location>
</feature>